<dbReference type="Proteomes" id="UP000187406">
    <property type="component" value="Unassembled WGS sequence"/>
</dbReference>
<dbReference type="GO" id="GO:0008270">
    <property type="term" value="F:zinc ion binding"/>
    <property type="evidence" value="ECO:0007669"/>
    <property type="project" value="UniProtKB-KW"/>
</dbReference>
<dbReference type="AlphaFoldDB" id="A0A1Q3B3K3"/>
<gene>
    <name evidence="5" type="ORF">CFOL_v3_06129</name>
</gene>
<keyword evidence="1" id="KW-0863">Zinc-finger</keyword>
<comment type="caution">
    <text evidence="5">The sequence shown here is derived from an EMBL/GenBank/DDBJ whole genome shotgun (WGS) entry which is preliminary data.</text>
</comment>
<sequence>KIKMTSFIQSLDYDLWDVVVIGPELPNSKIGYDENERELLKLNAKVKHIIFCSLNSNIFESISLCNSVKEIWNKLEECYGTSSCLMSLEESGSESDEEDSSKGGNEVSNDDFVEVVDRYTSIISSLKTKIKSLTIENNDLKMNNSLMNDNASEKDEIAFLKNEVNRLSKENDTLRNELHIVNMSLELSTSVKDENEKLKIEVDVVKKTFSKSSNSSHKLDRLLGVQRCVFNRVGLGFDEMNKVVHFKILVDRKKDDNVVKKKINNVSCNVCGKIGHVSSKCWYRHRKHLISCNFCGKNGHTSSFCWHKNYSVKIKRIWVLKGTF</sequence>
<dbReference type="PROSITE" id="PS50158">
    <property type="entry name" value="ZF_CCHC"/>
    <property type="match status" value="1"/>
</dbReference>
<dbReference type="SUPFAM" id="SSF57756">
    <property type="entry name" value="Retrovirus zinc finger-like domains"/>
    <property type="match status" value="1"/>
</dbReference>
<feature type="coiled-coil region" evidence="2">
    <location>
        <begin position="123"/>
        <end position="177"/>
    </location>
</feature>
<keyword evidence="6" id="KW-1185">Reference proteome</keyword>
<dbReference type="SMART" id="SM00343">
    <property type="entry name" value="ZnF_C2HC"/>
    <property type="match status" value="2"/>
</dbReference>
<keyword evidence="2" id="KW-0175">Coiled coil</keyword>
<reference evidence="6" key="1">
    <citation type="submission" date="2016-04" db="EMBL/GenBank/DDBJ databases">
        <title>Cephalotus genome sequencing.</title>
        <authorList>
            <person name="Fukushima K."/>
            <person name="Hasebe M."/>
            <person name="Fang X."/>
        </authorList>
    </citation>
    <scope>NUCLEOTIDE SEQUENCE [LARGE SCALE GENOMIC DNA]</scope>
    <source>
        <strain evidence="6">cv. St1</strain>
    </source>
</reference>
<evidence type="ECO:0000259" key="4">
    <source>
        <dbReference type="PROSITE" id="PS50158"/>
    </source>
</evidence>
<keyword evidence="1" id="KW-0862">Zinc</keyword>
<dbReference type="Pfam" id="PF14223">
    <property type="entry name" value="Retrotran_gag_2"/>
    <property type="match status" value="1"/>
</dbReference>
<dbReference type="Gene3D" id="4.10.60.10">
    <property type="entry name" value="Zinc finger, CCHC-type"/>
    <property type="match status" value="1"/>
</dbReference>
<evidence type="ECO:0000313" key="6">
    <source>
        <dbReference type="Proteomes" id="UP000187406"/>
    </source>
</evidence>
<protein>
    <submittedName>
        <fullName evidence="5">Zf-CCHC domain-containing protein</fullName>
    </submittedName>
</protein>
<evidence type="ECO:0000313" key="5">
    <source>
        <dbReference type="EMBL" id="GAV62606.1"/>
    </source>
</evidence>
<accession>A0A1Q3B3K3</accession>
<proteinExistence type="predicted"/>
<dbReference type="InterPro" id="IPR001878">
    <property type="entry name" value="Znf_CCHC"/>
</dbReference>
<name>A0A1Q3B3K3_CEPFO</name>
<keyword evidence="1" id="KW-0479">Metal-binding</keyword>
<feature type="non-terminal residue" evidence="5">
    <location>
        <position position="1"/>
    </location>
</feature>
<evidence type="ECO:0000256" key="1">
    <source>
        <dbReference type="PROSITE-ProRule" id="PRU00047"/>
    </source>
</evidence>
<organism evidence="5 6">
    <name type="scientific">Cephalotus follicularis</name>
    <name type="common">Albany pitcher plant</name>
    <dbReference type="NCBI Taxonomy" id="3775"/>
    <lineage>
        <taxon>Eukaryota</taxon>
        <taxon>Viridiplantae</taxon>
        <taxon>Streptophyta</taxon>
        <taxon>Embryophyta</taxon>
        <taxon>Tracheophyta</taxon>
        <taxon>Spermatophyta</taxon>
        <taxon>Magnoliopsida</taxon>
        <taxon>eudicotyledons</taxon>
        <taxon>Gunneridae</taxon>
        <taxon>Pentapetalae</taxon>
        <taxon>rosids</taxon>
        <taxon>fabids</taxon>
        <taxon>Oxalidales</taxon>
        <taxon>Cephalotaceae</taxon>
        <taxon>Cephalotus</taxon>
    </lineage>
</organism>
<dbReference type="InterPro" id="IPR036875">
    <property type="entry name" value="Znf_CCHC_sf"/>
</dbReference>
<dbReference type="PANTHER" id="PTHR34676">
    <property type="entry name" value="DUF4219 DOMAIN-CONTAINING PROTEIN-RELATED"/>
    <property type="match status" value="1"/>
</dbReference>
<dbReference type="InParanoid" id="A0A1Q3B3K3"/>
<dbReference type="PANTHER" id="PTHR34676:SF17">
    <property type="entry name" value="OS06G0684500 PROTEIN"/>
    <property type="match status" value="1"/>
</dbReference>
<feature type="domain" description="CCHC-type" evidence="4">
    <location>
        <begin position="268"/>
        <end position="281"/>
    </location>
</feature>
<feature type="region of interest" description="Disordered" evidence="3">
    <location>
        <begin position="89"/>
        <end position="108"/>
    </location>
</feature>
<dbReference type="OrthoDB" id="2007203at2759"/>
<dbReference type="GO" id="GO:0003676">
    <property type="term" value="F:nucleic acid binding"/>
    <property type="evidence" value="ECO:0007669"/>
    <property type="project" value="InterPro"/>
</dbReference>
<evidence type="ECO:0000256" key="3">
    <source>
        <dbReference type="SAM" id="MobiDB-lite"/>
    </source>
</evidence>
<dbReference type="EMBL" id="BDDD01000264">
    <property type="protein sequence ID" value="GAV62606.1"/>
    <property type="molecule type" value="Genomic_DNA"/>
</dbReference>
<evidence type="ECO:0000256" key="2">
    <source>
        <dbReference type="SAM" id="Coils"/>
    </source>
</evidence>